<organism evidence="4 5">
    <name type="scientific">Candidatus Uhrbacteria bacterium GW2011_GWF2_44_350</name>
    <dbReference type="NCBI Taxonomy" id="1619000"/>
    <lineage>
        <taxon>Bacteria</taxon>
        <taxon>Candidatus Uhriibacteriota</taxon>
    </lineage>
</organism>
<dbReference type="AlphaFoldDB" id="A0A0G1JA62"/>
<dbReference type="EMBL" id="LCJB01000084">
    <property type="protein sequence ID" value="KKT68233.1"/>
    <property type="molecule type" value="Genomic_DNA"/>
</dbReference>
<keyword evidence="2" id="KW-1133">Transmembrane helix</keyword>
<reference evidence="4 5" key="1">
    <citation type="journal article" date="2015" name="Nature">
        <title>rRNA introns, odd ribosomes, and small enigmatic genomes across a large radiation of phyla.</title>
        <authorList>
            <person name="Brown C.T."/>
            <person name="Hug L.A."/>
            <person name="Thomas B.C."/>
            <person name="Sharon I."/>
            <person name="Castelle C.J."/>
            <person name="Singh A."/>
            <person name="Wilkins M.J."/>
            <person name="Williams K.H."/>
            <person name="Banfield J.F."/>
        </authorList>
    </citation>
    <scope>NUCLEOTIDE SEQUENCE [LARGE SCALE GENOMIC DNA]</scope>
</reference>
<protein>
    <submittedName>
        <fullName evidence="4">Chaperone SurA</fullName>
    </submittedName>
</protein>
<dbReference type="GO" id="GO:0003755">
    <property type="term" value="F:peptidyl-prolyl cis-trans isomerase activity"/>
    <property type="evidence" value="ECO:0007669"/>
    <property type="project" value="UniProtKB-KW"/>
</dbReference>
<dbReference type="PANTHER" id="PTHR47245">
    <property type="entry name" value="PEPTIDYLPROLYL ISOMERASE"/>
    <property type="match status" value="1"/>
</dbReference>
<keyword evidence="1" id="KW-0697">Rotamase</keyword>
<sequence>MEIPPSVDPVLTPPTRSNVLPVVNKKFRLLVGLILGLLVLVCVAALTAAIYILPIDDKFVGVVTKIVPYPIAVVNMQPISFKDFYKERQALENFYLANETAAEEQMSEAELDTSIIETMIDREVIRQLANRYAISLDQTKLDEVYTEAYTSSGFEEAFLSEVERLFGWEKEEFMSHVVKPVVLASQVEEAINADEDLQAAARTKIDAALARLKNNEDFATVAIEVSEDVSAADGGDLGYLPLTQLPPEWLDFLSNNELNTPTEVIDLGNVYSIASASDQVEGDDGTQFNVKTIIVYKVGMSEVIENFTAASKIWNFLKI</sequence>
<dbReference type="PANTHER" id="PTHR47245:SF2">
    <property type="entry name" value="PEPTIDYL-PROLYL CIS-TRANS ISOMERASE HP_0175-RELATED"/>
    <property type="match status" value="1"/>
</dbReference>
<name>A0A0G1JA62_9BACT</name>
<evidence type="ECO:0000256" key="1">
    <source>
        <dbReference type="PROSITE-ProRule" id="PRU00278"/>
    </source>
</evidence>
<dbReference type="PROSITE" id="PS01096">
    <property type="entry name" value="PPIC_PPIASE_1"/>
    <property type="match status" value="1"/>
</dbReference>
<keyword evidence="1" id="KW-0413">Isomerase</keyword>
<evidence type="ECO:0000313" key="4">
    <source>
        <dbReference type="EMBL" id="KKT68233.1"/>
    </source>
</evidence>
<evidence type="ECO:0000256" key="2">
    <source>
        <dbReference type="SAM" id="Phobius"/>
    </source>
</evidence>
<evidence type="ECO:0000313" key="5">
    <source>
        <dbReference type="Proteomes" id="UP000034154"/>
    </source>
</evidence>
<dbReference type="InterPro" id="IPR050245">
    <property type="entry name" value="PrsA_foldase"/>
</dbReference>
<evidence type="ECO:0000259" key="3">
    <source>
        <dbReference type="PROSITE" id="PS50198"/>
    </source>
</evidence>
<feature type="transmembrane region" description="Helical" evidence="2">
    <location>
        <begin position="29"/>
        <end position="53"/>
    </location>
</feature>
<dbReference type="InterPro" id="IPR046357">
    <property type="entry name" value="PPIase_dom_sf"/>
</dbReference>
<keyword evidence="2" id="KW-0472">Membrane</keyword>
<accession>A0A0G1JA62</accession>
<dbReference type="Gene3D" id="3.10.50.40">
    <property type="match status" value="1"/>
</dbReference>
<dbReference type="PROSITE" id="PS50198">
    <property type="entry name" value="PPIC_PPIASE_2"/>
    <property type="match status" value="1"/>
</dbReference>
<dbReference type="SUPFAM" id="SSF109998">
    <property type="entry name" value="Triger factor/SurA peptide-binding domain-like"/>
    <property type="match status" value="1"/>
</dbReference>
<dbReference type="InterPro" id="IPR000297">
    <property type="entry name" value="PPIase_PpiC"/>
</dbReference>
<comment type="caution">
    <text evidence="4">The sequence shown here is derived from an EMBL/GenBank/DDBJ whole genome shotgun (WGS) entry which is preliminary data.</text>
</comment>
<dbReference type="Pfam" id="PF13616">
    <property type="entry name" value="Rotamase_3"/>
    <property type="match status" value="1"/>
</dbReference>
<dbReference type="Proteomes" id="UP000034154">
    <property type="component" value="Unassembled WGS sequence"/>
</dbReference>
<proteinExistence type="predicted"/>
<gene>
    <name evidence="4" type="ORF">UW63_C0084G0006</name>
</gene>
<dbReference type="SUPFAM" id="SSF54534">
    <property type="entry name" value="FKBP-like"/>
    <property type="match status" value="1"/>
</dbReference>
<dbReference type="InterPro" id="IPR027304">
    <property type="entry name" value="Trigger_fact/SurA_dom_sf"/>
</dbReference>
<dbReference type="InterPro" id="IPR023058">
    <property type="entry name" value="PPIase_PpiC_CS"/>
</dbReference>
<dbReference type="Gene3D" id="1.10.4030.10">
    <property type="entry name" value="Porin chaperone SurA, peptide-binding domain"/>
    <property type="match status" value="1"/>
</dbReference>
<dbReference type="Pfam" id="PF13624">
    <property type="entry name" value="SurA_N_3"/>
    <property type="match status" value="1"/>
</dbReference>
<feature type="domain" description="PpiC" evidence="3">
    <location>
        <begin position="191"/>
        <end position="278"/>
    </location>
</feature>
<keyword evidence="2" id="KW-0812">Transmembrane</keyword>